<dbReference type="EMBL" id="JADCNL010000003">
    <property type="protein sequence ID" value="KAG0488194.1"/>
    <property type="molecule type" value="Genomic_DNA"/>
</dbReference>
<gene>
    <name evidence="10" type="ORF">HPP92_007005</name>
</gene>
<dbReference type="InterPro" id="IPR000594">
    <property type="entry name" value="ThiF_NAD_FAD-bd"/>
</dbReference>
<keyword evidence="5" id="KW-0833">Ubl conjugation pathway</keyword>
<dbReference type="OrthoDB" id="340608at2759"/>
<evidence type="ECO:0000256" key="5">
    <source>
        <dbReference type="ARBA" id="ARBA00022786"/>
    </source>
</evidence>
<keyword evidence="6" id="KW-0862">Zinc</keyword>
<evidence type="ECO:0000256" key="1">
    <source>
        <dbReference type="ARBA" id="ARBA00005339"/>
    </source>
</evidence>
<name>A0A835RBV1_VANPL</name>
<dbReference type="FunFam" id="3.40.50.720:FF:000066">
    <property type="entry name" value="Putative ubiquitin-like modifier-activating enzyme 5"/>
    <property type="match status" value="1"/>
</dbReference>
<accession>A0A835RBV1</accession>
<dbReference type="Pfam" id="PF00899">
    <property type="entry name" value="ThiF"/>
    <property type="match status" value="1"/>
</dbReference>
<dbReference type="InterPro" id="IPR029752">
    <property type="entry name" value="D-isomer_DH_CS1"/>
</dbReference>
<dbReference type="AlphaFoldDB" id="A0A835RBV1"/>
<evidence type="ECO:0000259" key="9">
    <source>
        <dbReference type="Pfam" id="PF00899"/>
    </source>
</evidence>
<evidence type="ECO:0000256" key="7">
    <source>
        <dbReference type="ARBA" id="ARBA00022840"/>
    </source>
</evidence>
<dbReference type="InterPro" id="IPR035985">
    <property type="entry name" value="Ubiquitin-activating_enz"/>
</dbReference>
<evidence type="ECO:0000313" key="11">
    <source>
        <dbReference type="Proteomes" id="UP000636800"/>
    </source>
</evidence>
<feature type="domain" description="THIF-type NAD/FAD binding fold" evidence="9">
    <location>
        <begin position="65"/>
        <end position="323"/>
    </location>
</feature>
<dbReference type="PANTHER" id="PTHR10953:SF9">
    <property type="entry name" value="UBIQUITIN-LIKE MODIFIER-ACTIVATING ENZYME 5"/>
    <property type="match status" value="1"/>
</dbReference>
<keyword evidence="11" id="KW-1185">Reference proteome</keyword>
<evidence type="ECO:0000256" key="3">
    <source>
        <dbReference type="ARBA" id="ARBA00022723"/>
    </source>
</evidence>
<organism evidence="10 11">
    <name type="scientific">Vanilla planifolia</name>
    <name type="common">Vanilla</name>
    <dbReference type="NCBI Taxonomy" id="51239"/>
    <lineage>
        <taxon>Eukaryota</taxon>
        <taxon>Viridiplantae</taxon>
        <taxon>Streptophyta</taxon>
        <taxon>Embryophyta</taxon>
        <taxon>Tracheophyta</taxon>
        <taxon>Spermatophyta</taxon>
        <taxon>Magnoliopsida</taxon>
        <taxon>Liliopsida</taxon>
        <taxon>Asparagales</taxon>
        <taxon>Orchidaceae</taxon>
        <taxon>Vanilloideae</taxon>
        <taxon>Vanilleae</taxon>
        <taxon>Vanilla</taxon>
    </lineage>
</organism>
<evidence type="ECO:0000256" key="8">
    <source>
        <dbReference type="SAM" id="MobiDB-lite"/>
    </source>
</evidence>
<feature type="region of interest" description="Disordered" evidence="8">
    <location>
        <begin position="380"/>
        <end position="416"/>
    </location>
</feature>
<proteinExistence type="inferred from homology"/>
<dbReference type="InterPro" id="IPR045886">
    <property type="entry name" value="ThiF/MoeB/HesA"/>
</dbReference>
<dbReference type="GO" id="GO:0005524">
    <property type="term" value="F:ATP binding"/>
    <property type="evidence" value="ECO:0007669"/>
    <property type="project" value="UniProtKB-KW"/>
</dbReference>
<evidence type="ECO:0000313" key="10">
    <source>
        <dbReference type="EMBL" id="KAG0488194.1"/>
    </source>
</evidence>
<comment type="similarity">
    <text evidence="1">Belongs to the ubiquitin-activating E1 family. UBA5 subfamily.</text>
</comment>
<dbReference type="GO" id="GO:0071569">
    <property type="term" value="P:protein ufmylation"/>
    <property type="evidence" value="ECO:0007669"/>
    <property type="project" value="TreeGrafter"/>
</dbReference>
<evidence type="ECO:0000256" key="2">
    <source>
        <dbReference type="ARBA" id="ARBA00016279"/>
    </source>
</evidence>
<dbReference type="Gene3D" id="3.40.50.720">
    <property type="entry name" value="NAD(P)-binding Rossmann-like Domain"/>
    <property type="match status" value="1"/>
</dbReference>
<dbReference type="PROSITE" id="PS00065">
    <property type="entry name" value="D_2_HYDROXYACID_DH_1"/>
    <property type="match status" value="1"/>
</dbReference>
<evidence type="ECO:0000256" key="6">
    <source>
        <dbReference type="ARBA" id="ARBA00022833"/>
    </source>
</evidence>
<dbReference type="Proteomes" id="UP000636800">
    <property type="component" value="Chromosome 3"/>
</dbReference>
<dbReference type="GO" id="GO:0071566">
    <property type="term" value="F:UFM1 activating enzyme activity"/>
    <property type="evidence" value="ECO:0007669"/>
    <property type="project" value="TreeGrafter"/>
</dbReference>
<dbReference type="SUPFAM" id="SSF69572">
    <property type="entry name" value="Activating enzymes of the ubiquitin-like proteins"/>
    <property type="match status" value="1"/>
</dbReference>
<dbReference type="CDD" id="cd00757">
    <property type="entry name" value="ThiF_MoeB_HesA_family"/>
    <property type="match status" value="1"/>
</dbReference>
<reference evidence="10 11" key="1">
    <citation type="journal article" date="2020" name="Nat. Food">
        <title>A phased Vanilla planifolia genome enables genetic improvement of flavour and production.</title>
        <authorList>
            <person name="Hasing T."/>
            <person name="Tang H."/>
            <person name="Brym M."/>
            <person name="Khazi F."/>
            <person name="Huang T."/>
            <person name="Chambers A.H."/>
        </authorList>
    </citation>
    <scope>NUCLEOTIDE SEQUENCE [LARGE SCALE GENOMIC DNA]</scope>
    <source>
        <tissue evidence="10">Leaf</tissue>
    </source>
</reference>
<dbReference type="GO" id="GO:0046872">
    <property type="term" value="F:metal ion binding"/>
    <property type="evidence" value="ECO:0007669"/>
    <property type="project" value="UniProtKB-KW"/>
</dbReference>
<sequence>MEAELRSLLLDIDAIKGSLPDVSQHDSIAKMEERIAKILSLSKAGISRRSKVKDMSAEVVDSNPYSRLMALQRMGIVENYERIRDFSVAIVGIGGVGSVAAEMLTRCGIGRLLLYDYDTVELANMNRLFFRPEQVGMTKTDAAVQTLSDINPDVILESYSLNITTVQGFEVFMDSLKRKIPNKNGQISSTTTGVNLVLSCVDNYEARMVVNQACNELNQTWMESGVSEDAVSGHIQLLVPGETACFACAPPLVVASGVDERTLKREGVCAASLPTTMGVVAGLLVQNALKFLLKFGQVSAYLGYNSLKDFFPTMNMKPNRQCSNLPCLERQKEYLLTKPARDALAKAKESEASLENESPLHLDNEWNISVMDDGEIEASNLSKDSDALPKGLTRELPSADNHEEAPASGHNTIVVDDVDLEELQRQLDALNAS</sequence>
<evidence type="ECO:0000256" key="4">
    <source>
        <dbReference type="ARBA" id="ARBA00022741"/>
    </source>
</evidence>
<protein>
    <recommendedName>
        <fullName evidence="2">Ubiquitin-like modifier-activating enzyme 5</fullName>
    </recommendedName>
</protein>
<keyword evidence="7" id="KW-0067">ATP-binding</keyword>
<dbReference type="PANTHER" id="PTHR10953">
    <property type="entry name" value="UBIQUITIN-ACTIVATING ENZYME E1"/>
    <property type="match status" value="1"/>
</dbReference>
<comment type="caution">
    <text evidence="10">The sequence shown here is derived from an EMBL/GenBank/DDBJ whole genome shotgun (WGS) entry which is preliminary data.</text>
</comment>
<dbReference type="GO" id="GO:0005829">
    <property type="term" value="C:cytosol"/>
    <property type="evidence" value="ECO:0007669"/>
    <property type="project" value="TreeGrafter"/>
</dbReference>
<keyword evidence="3" id="KW-0479">Metal-binding</keyword>
<keyword evidence="4" id="KW-0547">Nucleotide-binding</keyword>